<gene>
    <name evidence="3" type="ORF">ACFP4F_17760</name>
</gene>
<keyword evidence="2" id="KW-0812">Transmembrane</keyword>
<feature type="compositionally biased region" description="Basic and acidic residues" evidence="1">
    <location>
        <begin position="206"/>
        <end position="215"/>
    </location>
</feature>
<feature type="compositionally biased region" description="Basic and acidic residues" evidence="1">
    <location>
        <begin position="228"/>
        <end position="240"/>
    </location>
</feature>
<feature type="region of interest" description="Disordered" evidence="1">
    <location>
        <begin position="205"/>
        <end position="240"/>
    </location>
</feature>
<accession>A0ABW1MKN7</accession>
<keyword evidence="2" id="KW-0472">Membrane</keyword>
<evidence type="ECO:0000313" key="3">
    <source>
        <dbReference type="EMBL" id="MFC6064381.1"/>
    </source>
</evidence>
<evidence type="ECO:0000313" key="4">
    <source>
        <dbReference type="Proteomes" id="UP001596139"/>
    </source>
</evidence>
<evidence type="ECO:0000256" key="2">
    <source>
        <dbReference type="SAM" id="Phobius"/>
    </source>
</evidence>
<keyword evidence="2" id="KW-1133">Transmembrane helix</keyword>
<organism evidence="3 4">
    <name type="scientific">Streptomyces ochraceiscleroticus</name>
    <dbReference type="NCBI Taxonomy" id="47761"/>
    <lineage>
        <taxon>Bacteria</taxon>
        <taxon>Bacillati</taxon>
        <taxon>Actinomycetota</taxon>
        <taxon>Actinomycetes</taxon>
        <taxon>Kitasatosporales</taxon>
        <taxon>Streptomycetaceae</taxon>
        <taxon>Streptomyces</taxon>
    </lineage>
</organism>
<dbReference type="Proteomes" id="UP001596139">
    <property type="component" value="Unassembled WGS sequence"/>
</dbReference>
<sequence length="261" mass="30084">MEDAVRIVVLLVVVGIIWGLRRMYLFPRGWAFAFSRQYADNREDLAQARWRVRELERQGERQVSSARSELAAHRARYDKKIDALEHRIAALRNPGTGERLARLGDVTLFEHLLTVEDEAGTHSIPLAGLAVRFDTGQRNHSIYLTRANGQLVRAKYPHHPPAADEHEQRFDEDQVRDFAVDIENAVARENSFRARIPQQLTQAQEDLARARKDTAAQDEASEHLSQVESRHRDDPRRKEAHVALENARERWKDLTGHFPPQ</sequence>
<comment type="caution">
    <text evidence="3">The sequence shown here is derived from an EMBL/GenBank/DDBJ whole genome shotgun (WGS) entry which is preliminary data.</text>
</comment>
<protein>
    <submittedName>
        <fullName evidence="3">Uncharacterized protein</fullName>
    </submittedName>
</protein>
<name>A0ABW1MKN7_9ACTN</name>
<proteinExistence type="predicted"/>
<keyword evidence="4" id="KW-1185">Reference proteome</keyword>
<reference evidence="4" key="1">
    <citation type="journal article" date="2019" name="Int. J. Syst. Evol. Microbiol.">
        <title>The Global Catalogue of Microorganisms (GCM) 10K type strain sequencing project: providing services to taxonomists for standard genome sequencing and annotation.</title>
        <authorList>
            <consortium name="The Broad Institute Genomics Platform"/>
            <consortium name="The Broad Institute Genome Sequencing Center for Infectious Disease"/>
            <person name="Wu L."/>
            <person name="Ma J."/>
        </authorList>
    </citation>
    <scope>NUCLEOTIDE SEQUENCE [LARGE SCALE GENOMIC DNA]</scope>
    <source>
        <strain evidence="4">CGMCC 1.15180</strain>
    </source>
</reference>
<evidence type="ECO:0000256" key="1">
    <source>
        <dbReference type="SAM" id="MobiDB-lite"/>
    </source>
</evidence>
<dbReference type="RefSeq" id="WP_031063809.1">
    <property type="nucleotide sequence ID" value="NZ_JBHSPX010000004.1"/>
</dbReference>
<feature type="transmembrane region" description="Helical" evidence="2">
    <location>
        <begin position="6"/>
        <end position="24"/>
    </location>
</feature>
<dbReference type="EMBL" id="JBHSPX010000004">
    <property type="protein sequence ID" value="MFC6064381.1"/>
    <property type="molecule type" value="Genomic_DNA"/>
</dbReference>